<dbReference type="EMBL" id="CAJNNW010033077">
    <property type="protein sequence ID" value="CAE8717007.1"/>
    <property type="molecule type" value="Genomic_DNA"/>
</dbReference>
<reference evidence="2" key="1">
    <citation type="submission" date="2021-02" db="EMBL/GenBank/DDBJ databases">
        <authorList>
            <person name="Dougan E. K."/>
            <person name="Rhodes N."/>
            <person name="Thang M."/>
            <person name="Chan C."/>
        </authorList>
    </citation>
    <scope>NUCLEOTIDE SEQUENCE</scope>
</reference>
<evidence type="ECO:0000313" key="2">
    <source>
        <dbReference type="EMBL" id="CAE8717007.1"/>
    </source>
</evidence>
<comment type="caution">
    <text evidence="2">The sequence shown here is derived from an EMBL/GenBank/DDBJ whole genome shotgun (WGS) entry which is preliminary data.</text>
</comment>
<evidence type="ECO:0000256" key="1">
    <source>
        <dbReference type="SAM" id="MobiDB-lite"/>
    </source>
</evidence>
<feature type="compositionally biased region" description="Basic and acidic residues" evidence="1">
    <location>
        <begin position="215"/>
        <end position="228"/>
    </location>
</feature>
<name>A0A813L092_POLGL</name>
<dbReference type="AlphaFoldDB" id="A0A813L092"/>
<organism evidence="2 3">
    <name type="scientific">Polarella glacialis</name>
    <name type="common">Dinoflagellate</name>
    <dbReference type="NCBI Taxonomy" id="89957"/>
    <lineage>
        <taxon>Eukaryota</taxon>
        <taxon>Sar</taxon>
        <taxon>Alveolata</taxon>
        <taxon>Dinophyceae</taxon>
        <taxon>Suessiales</taxon>
        <taxon>Suessiaceae</taxon>
        <taxon>Polarella</taxon>
    </lineage>
</organism>
<feature type="region of interest" description="Disordered" evidence="1">
    <location>
        <begin position="215"/>
        <end position="248"/>
    </location>
</feature>
<accession>A0A813L092</accession>
<gene>
    <name evidence="2" type="ORF">PGLA2088_LOCUS39336</name>
</gene>
<protein>
    <submittedName>
        <fullName evidence="2">Uncharacterized protein</fullName>
    </submittedName>
</protein>
<evidence type="ECO:0000313" key="3">
    <source>
        <dbReference type="Proteomes" id="UP000626109"/>
    </source>
</evidence>
<dbReference type="Proteomes" id="UP000626109">
    <property type="component" value="Unassembled WGS sequence"/>
</dbReference>
<sequence>MASHRRTATWRGCRVGASAAAGLAVALSATGLVSFVSLAGSFLPRGRSFGEADSESLGQLWRHRSLLRCPRSSVVAKAYLADKGTFLVYEEMKKPPKEKLVRKRRGRTFNRLSPEDPWEEVEEEVEIGLPSEDPDKLAMQFFGLKKVSHMLAFLESAVHSPAFKERHAVKALESLVTWRLAGGFSEDELARFGREPGVLALADRLQELLAQRESLRSQREVDADKEGEEKEEEEEKEDEEEDEDEGLGAHGSVSALRSIAVFKEEAPKLSRLVPALASEAKRVAKTMCNKQVAICVWAISELKSLTRQLQDELLPLLVQNGRIHGVRQYCKDYAHAEYALLKRGILALRRDVPYLCKFLPVQ</sequence>
<feature type="compositionally biased region" description="Acidic residues" evidence="1">
    <location>
        <begin position="229"/>
        <end position="246"/>
    </location>
</feature>
<proteinExistence type="predicted"/>